<organism evidence="1 2">
    <name type="scientific">Scleromatobacter humisilvae</name>
    <dbReference type="NCBI Taxonomy" id="2897159"/>
    <lineage>
        <taxon>Bacteria</taxon>
        <taxon>Pseudomonadati</taxon>
        <taxon>Pseudomonadota</taxon>
        <taxon>Betaproteobacteria</taxon>
        <taxon>Burkholderiales</taxon>
        <taxon>Sphaerotilaceae</taxon>
        <taxon>Scleromatobacter</taxon>
    </lineage>
</organism>
<name>A0A9X2C1E3_9BURK</name>
<evidence type="ECO:0000313" key="2">
    <source>
        <dbReference type="Proteomes" id="UP001139353"/>
    </source>
</evidence>
<sequence length="220" mass="22968">MKTLRACVAVLASLLAGCTTIEPARLPDTLAATLRGQEVGIVIQGPSTFGVMRERDVPLGPVGIPLMAAQGEHLRKAANIGDPAGDIATTLADLLAGRHGASILPARGATPHDEPEAIVAAAPAGSRYVLTVATVSWGLGRVPVRGAAYSVTYVARARLIDARTQAVIAEGGCLQAPDGSEHESTAYADFTDQNAMLIKTELAARVDRCIHFIRRDMLGL</sequence>
<evidence type="ECO:0000313" key="1">
    <source>
        <dbReference type="EMBL" id="MCK9688202.1"/>
    </source>
</evidence>
<proteinExistence type="predicted"/>
<dbReference type="PROSITE" id="PS51257">
    <property type="entry name" value="PROKAR_LIPOPROTEIN"/>
    <property type="match status" value="1"/>
</dbReference>
<dbReference type="EMBL" id="JAJLJH010000007">
    <property type="protein sequence ID" value="MCK9688202.1"/>
    <property type="molecule type" value="Genomic_DNA"/>
</dbReference>
<evidence type="ECO:0008006" key="3">
    <source>
        <dbReference type="Google" id="ProtNLM"/>
    </source>
</evidence>
<accession>A0A9X2C1E3</accession>
<protein>
    <recommendedName>
        <fullName evidence="3">Lipoprotein</fullName>
    </recommendedName>
</protein>
<dbReference type="AlphaFoldDB" id="A0A9X2C1E3"/>
<dbReference type="Proteomes" id="UP001139353">
    <property type="component" value="Unassembled WGS sequence"/>
</dbReference>
<dbReference type="RefSeq" id="WP_275684245.1">
    <property type="nucleotide sequence ID" value="NZ_JAJLJH010000007.1"/>
</dbReference>
<reference evidence="1" key="1">
    <citation type="submission" date="2021-11" db="EMBL/GenBank/DDBJ databases">
        <title>BS-T2-15 a new species belonging to the Comamonadaceae family isolated from the soil of a French oak forest.</title>
        <authorList>
            <person name="Mieszkin S."/>
            <person name="Alain K."/>
        </authorList>
    </citation>
    <scope>NUCLEOTIDE SEQUENCE</scope>
    <source>
        <strain evidence="1">BS-T2-15</strain>
    </source>
</reference>
<gene>
    <name evidence="1" type="ORF">LPC04_21050</name>
</gene>
<comment type="caution">
    <text evidence="1">The sequence shown here is derived from an EMBL/GenBank/DDBJ whole genome shotgun (WGS) entry which is preliminary data.</text>
</comment>
<keyword evidence="2" id="KW-1185">Reference proteome</keyword>